<sequence>MIVHIHPLRQEALLLVVGAGGGVRPAARPAERGQQHGGKNRDDGDDYEKFNKRKVTSSHAASFSVFGFVLKTVCDGFQGQFARGGEQRLGGFRRRSPDAGASADHQLFDLEDRPRLAVLRVAELAEQFFDGDLRRAFRVARRGGQFRREDLSDLLVAAADQRKVVRNPEAEVERRLGDSDRQPVVAGEHGRGAVIPGQQPESRVEPGFDGVLRHRTDLFGGGGEVVFAQRGAIPGGDVFGQAASGRARHAADPAVVEVQQVAGGEERAMDVVMHHRVDLLFRRSPAVESADHGERNFLFLQPVDQRLRRVAAEDQSVAVFSQPVDQGAVRLGGAETAEQLVRLRQFRRTLQRVEHDVPVTVVQVDPPEHDPDGEAGGGRQAVLPLQFRVDEGTAARAAHRVFLLDQQFQPCFDGDGADVEPAAQLPRRRNLVSGTQRAVVDQGAKPVRDLNVERSIWILRGQKP</sequence>
<feature type="region of interest" description="Disordered" evidence="1">
    <location>
        <begin position="24"/>
        <end position="48"/>
    </location>
</feature>
<accession>A0A645BBN2</accession>
<proteinExistence type="predicted"/>
<protein>
    <submittedName>
        <fullName evidence="2">Uncharacterized protein</fullName>
    </submittedName>
</protein>
<dbReference type="AlphaFoldDB" id="A0A645BBN2"/>
<evidence type="ECO:0000313" key="2">
    <source>
        <dbReference type="EMBL" id="MPM62071.1"/>
    </source>
</evidence>
<evidence type="ECO:0000256" key="1">
    <source>
        <dbReference type="SAM" id="MobiDB-lite"/>
    </source>
</evidence>
<comment type="caution">
    <text evidence="2">The sequence shown here is derived from an EMBL/GenBank/DDBJ whole genome shotgun (WGS) entry which is preliminary data.</text>
</comment>
<feature type="compositionally biased region" description="Basic and acidic residues" evidence="1">
    <location>
        <begin position="29"/>
        <end position="48"/>
    </location>
</feature>
<dbReference type="EMBL" id="VSSQ01018673">
    <property type="protein sequence ID" value="MPM62071.1"/>
    <property type="molecule type" value="Genomic_DNA"/>
</dbReference>
<organism evidence="2">
    <name type="scientific">bioreactor metagenome</name>
    <dbReference type="NCBI Taxonomy" id="1076179"/>
    <lineage>
        <taxon>unclassified sequences</taxon>
        <taxon>metagenomes</taxon>
        <taxon>ecological metagenomes</taxon>
    </lineage>
</organism>
<reference evidence="2" key="1">
    <citation type="submission" date="2019-08" db="EMBL/GenBank/DDBJ databases">
        <authorList>
            <person name="Kucharzyk K."/>
            <person name="Murdoch R.W."/>
            <person name="Higgins S."/>
            <person name="Loffler F."/>
        </authorList>
    </citation>
    <scope>NUCLEOTIDE SEQUENCE</scope>
</reference>
<name>A0A645BBN2_9ZZZZ</name>
<gene>
    <name evidence="2" type="ORF">SDC9_108937</name>
</gene>